<dbReference type="InterPro" id="IPR051181">
    <property type="entry name" value="CAF1_poly(A)_ribonucleases"/>
</dbReference>
<comment type="similarity">
    <text evidence="1">Belongs to the CAF1 family.</text>
</comment>
<accession>A0A834KDL9</accession>
<dbReference type="InterPro" id="IPR006941">
    <property type="entry name" value="RNase_CAF1"/>
</dbReference>
<evidence type="ECO:0000313" key="2">
    <source>
        <dbReference type="EMBL" id="KAF7404818.1"/>
    </source>
</evidence>
<dbReference type="Gene3D" id="3.30.70.330">
    <property type="match status" value="1"/>
</dbReference>
<dbReference type="InterPro" id="IPR036397">
    <property type="entry name" value="RNaseH_sf"/>
</dbReference>
<gene>
    <name evidence="2" type="ORF">HZH66_003724</name>
</gene>
<comment type="caution">
    <text evidence="2">The sequence shown here is derived from an EMBL/GenBank/DDBJ whole genome shotgun (WGS) entry which is preliminary data.</text>
</comment>
<dbReference type="GO" id="GO:0005783">
    <property type="term" value="C:endoplasmic reticulum"/>
    <property type="evidence" value="ECO:0007669"/>
    <property type="project" value="TreeGrafter"/>
</dbReference>
<dbReference type="Proteomes" id="UP000614350">
    <property type="component" value="Unassembled WGS sequence"/>
</dbReference>
<dbReference type="AlphaFoldDB" id="A0A834KDL9"/>
<name>A0A834KDL9_VESVU</name>
<dbReference type="InterPro" id="IPR012337">
    <property type="entry name" value="RNaseH-like_sf"/>
</dbReference>
<dbReference type="InterPro" id="IPR012677">
    <property type="entry name" value="Nucleotide-bd_a/b_plait_sf"/>
</dbReference>
<dbReference type="GO" id="GO:0000175">
    <property type="term" value="F:3'-5'-RNA exonuclease activity"/>
    <property type="evidence" value="ECO:0007669"/>
    <property type="project" value="TreeGrafter"/>
</dbReference>
<dbReference type="GO" id="GO:0003723">
    <property type="term" value="F:RNA binding"/>
    <property type="evidence" value="ECO:0007669"/>
    <property type="project" value="TreeGrafter"/>
</dbReference>
<sequence>MMINVNKQNFQKLYPTIKTSLENAQVIAIDAEFSGLESDDSSKSSLFDTIEERYQKLRKNCEKFIIVQFGITCIEQVPCQNEYNTKIFKFFLFPASIPIKNRQFLWQVAAIEFLSLSGFNFNKVAYDGISYLNEVEEFTFKRYLEDNNMIRNINNMSYKEGDEIKRAIDNVANWLEFSGDPDEDPEYIVLKISVSSVNLQYLLQKILRSRFSRIWTTYNNEEITVIKVSLEIRRMLEREEGDILNKALLDSYIGFSKVFKLLVELKKPIVGHNILLDLIYMFKLFYKPLPKRYNEFKVEVHRLFPIIYDTKYLSYQLRDEISLFPPGSPYTLDALYKFFSEERRRFILNSPIIETNYKLGDVVPHDSGWDSYFTGYIFIKMAHVIAVKKYGKGLEYRSVTNTEVLNSLQEYLNCINLSRASTFYLKLDGKDPKSERPQWLFVRTSVNYDIDQIIQKLSAFGTVDVKSFIEGCALVAVANHGSARNILNHFYNHKDIYIVPYNPIKHSLSVKYLLIVSAILSGGVVAWYGAVSKQGGRPILDPLQGQSRLLVVAFTNCYFVARDFFFKKVKGSSCKSDTRRKKKTEVSDLTSTQIIIGQLDNNRAHTNRRYFLTYSIEFLRFNGDILRFMEIARNGKMFTRIYYFSQYLQ</sequence>
<dbReference type="GO" id="GO:1990431">
    <property type="term" value="P:priRNA 3'-end processing"/>
    <property type="evidence" value="ECO:0007669"/>
    <property type="project" value="TreeGrafter"/>
</dbReference>
<dbReference type="EMBL" id="JACSEA010000003">
    <property type="protein sequence ID" value="KAF7404818.1"/>
    <property type="molecule type" value="Genomic_DNA"/>
</dbReference>
<dbReference type="Pfam" id="PF04857">
    <property type="entry name" value="CAF1"/>
    <property type="match status" value="1"/>
</dbReference>
<organism evidence="2 3">
    <name type="scientific">Vespula vulgaris</name>
    <name type="common">Yellow jacket</name>
    <name type="synonym">Wasp</name>
    <dbReference type="NCBI Taxonomy" id="7454"/>
    <lineage>
        <taxon>Eukaryota</taxon>
        <taxon>Metazoa</taxon>
        <taxon>Ecdysozoa</taxon>
        <taxon>Arthropoda</taxon>
        <taxon>Hexapoda</taxon>
        <taxon>Insecta</taxon>
        <taxon>Pterygota</taxon>
        <taxon>Neoptera</taxon>
        <taxon>Endopterygota</taxon>
        <taxon>Hymenoptera</taxon>
        <taxon>Apocrita</taxon>
        <taxon>Aculeata</taxon>
        <taxon>Vespoidea</taxon>
        <taxon>Vespidae</taxon>
        <taxon>Vespinae</taxon>
        <taxon>Vespula</taxon>
    </lineage>
</organism>
<keyword evidence="3" id="KW-1185">Reference proteome</keyword>
<reference evidence="2" key="1">
    <citation type="journal article" date="2020" name="G3 (Bethesda)">
        <title>High-Quality Assemblies for Three Invasive Social Wasps from the &lt;i&gt;Vespula&lt;/i&gt; Genus.</title>
        <authorList>
            <person name="Harrop T.W.R."/>
            <person name="Guhlin J."/>
            <person name="McLaughlin G.M."/>
            <person name="Permina E."/>
            <person name="Stockwell P."/>
            <person name="Gilligan J."/>
            <person name="Le Lec M.F."/>
            <person name="Gruber M.A.M."/>
            <person name="Quinn O."/>
            <person name="Lovegrove M."/>
            <person name="Duncan E.J."/>
            <person name="Remnant E.J."/>
            <person name="Van Eeckhoven J."/>
            <person name="Graham B."/>
            <person name="Knapp R.A."/>
            <person name="Langford K.W."/>
            <person name="Kronenberg Z."/>
            <person name="Press M.O."/>
            <person name="Eacker S.M."/>
            <person name="Wilson-Rankin E.E."/>
            <person name="Purcell J."/>
            <person name="Lester P.J."/>
            <person name="Dearden P.K."/>
        </authorList>
    </citation>
    <scope>NUCLEOTIDE SEQUENCE</scope>
    <source>
        <strain evidence="2">Marl-1</strain>
    </source>
</reference>
<evidence type="ECO:0000256" key="1">
    <source>
        <dbReference type="ARBA" id="ARBA00008372"/>
    </source>
</evidence>
<dbReference type="GO" id="GO:0005634">
    <property type="term" value="C:nucleus"/>
    <property type="evidence" value="ECO:0007669"/>
    <property type="project" value="TreeGrafter"/>
</dbReference>
<evidence type="ECO:0000313" key="3">
    <source>
        <dbReference type="Proteomes" id="UP000614350"/>
    </source>
</evidence>
<dbReference type="PANTHER" id="PTHR15092:SF22">
    <property type="entry name" value="POLY(A)-SPECIFIC RIBONUCLEASE PNLDC1"/>
    <property type="match status" value="1"/>
</dbReference>
<dbReference type="PANTHER" id="PTHR15092">
    <property type="entry name" value="POLY A -SPECIFIC RIBONUCLEASE/TARGET OF EGR1, MEMBER 1"/>
    <property type="match status" value="1"/>
</dbReference>
<dbReference type="GO" id="GO:0000289">
    <property type="term" value="P:nuclear-transcribed mRNA poly(A) tail shortening"/>
    <property type="evidence" value="ECO:0007669"/>
    <property type="project" value="TreeGrafter"/>
</dbReference>
<dbReference type="SUPFAM" id="SSF53098">
    <property type="entry name" value="Ribonuclease H-like"/>
    <property type="match status" value="1"/>
</dbReference>
<proteinExistence type="inferred from homology"/>
<protein>
    <submittedName>
        <fullName evidence="2">Uncharacterized protein</fullName>
    </submittedName>
</protein>
<dbReference type="GO" id="GO:1990432">
    <property type="term" value="P:siRNA 3'-end processing"/>
    <property type="evidence" value="ECO:0007669"/>
    <property type="project" value="TreeGrafter"/>
</dbReference>
<dbReference type="Gene3D" id="3.30.420.10">
    <property type="entry name" value="Ribonuclease H-like superfamily/Ribonuclease H"/>
    <property type="match status" value="2"/>
</dbReference>